<accession>A0A1N6Y8B0</accession>
<dbReference type="STRING" id="1077936.SAMN05421545_2335"/>
<proteinExistence type="predicted"/>
<evidence type="ECO:0000313" key="1">
    <source>
        <dbReference type="EMBL" id="SIR10818.1"/>
    </source>
</evidence>
<dbReference type="Proteomes" id="UP000185924">
    <property type="component" value="Unassembled WGS sequence"/>
</dbReference>
<evidence type="ECO:0000313" key="2">
    <source>
        <dbReference type="Proteomes" id="UP000185924"/>
    </source>
</evidence>
<protein>
    <submittedName>
        <fullName evidence="1">Uncharacterized protein</fullName>
    </submittedName>
</protein>
<sequence>MLIALVNSTAYTASLAQVQLAGYKGGGEVERSISCLILKIF</sequence>
<dbReference type="EMBL" id="FTNM01000003">
    <property type="protein sequence ID" value="SIR10818.1"/>
    <property type="molecule type" value="Genomic_DNA"/>
</dbReference>
<reference evidence="2" key="1">
    <citation type="submission" date="2017-01" db="EMBL/GenBank/DDBJ databases">
        <authorList>
            <person name="Varghese N."/>
            <person name="Submissions S."/>
        </authorList>
    </citation>
    <scope>NUCLEOTIDE SEQUENCE [LARGE SCALE GENOMIC DNA]</scope>
    <source>
        <strain evidence="2">DM9</strain>
    </source>
</reference>
<keyword evidence="2" id="KW-1185">Reference proteome</keyword>
<name>A0A1N6Y8B0_9BACT</name>
<gene>
    <name evidence="1" type="ORF">SAMN05421545_2335</name>
</gene>
<dbReference type="AlphaFoldDB" id="A0A1N6Y8B0"/>
<organism evidence="1 2">
    <name type="scientific">Pontibacter lucknowensis</name>
    <dbReference type="NCBI Taxonomy" id="1077936"/>
    <lineage>
        <taxon>Bacteria</taxon>
        <taxon>Pseudomonadati</taxon>
        <taxon>Bacteroidota</taxon>
        <taxon>Cytophagia</taxon>
        <taxon>Cytophagales</taxon>
        <taxon>Hymenobacteraceae</taxon>
        <taxon>Pontibacter</taxon>
    </lineage>
</organism>